<reference evidence="2 3" key="1">
    <citation type="journal article" date="2018" name="Int. J. Syst. Evol. Microbiol.">
        <title>Parvibium lacunae gen. nov., sp. nov., a new member of the family Alcaligenaceae isolated from a freshwater pond.</title>
        <authorList>
            <person name="Chen W.M."/>
            <person name="Xie P.B."/>
            <person name="Hsu M.Y."/>
            <person name="Sheu S.Y."/>
        </authorList>
    </citation>
    <scope>NUCLEOTIDE SEQUENCE [LARGE SCALE GENOMIC DNA]</scope>
    <source>
        <strain evidence="2 3">KMB9</strain>
    </source>
</reference>
<keyword evidence="1" id="KW-0472">Membrane</keyword>
<name>A0A368L0R7_9BURK</name>
<feature type="transmembrane region" description="Helical" evidence="1">
    <location>
        <begin position="225"/>
        <end position="245"/>
    </location>
</feature>
<feature type="transmembrane region" description="Helical" evidence="1">
    <location>
        <begin position="84"/>
        <end position="102"/>
    </location>
</feature>
<keyword evidence="3" id="KW-1185">Reference proteome</keyword>
<dbReference type="AlphaFoldDB" id="A0A368L0R7"/>
<proteinExistence type="predicted"/>
<feature type="transmembrane region" description="Helical" evidence="1">
    <location>
        <begin position="122"/>
        <end position="144"/>
    </location>
</feature>
<dbReference type="EMBL" id="QPGB01000004">
    <property type="protein sequence ID" value="RCS57149.1"/>
    <property type="molecule type" value="Genomic_DNA"/>
</dbReference>
<gene>
    <name evidence="2" type="ORF">DU000_10120</name>
</gene>
<organism evidence="2 3">
    <name type="scientific">Parvibium lacunae</name>
    <dbReference type="NCBI Taxonomy" id="1888893"/>
    <lineage>
        <taxon>Bacteria</taxon>
        <taxon>Pseudomonadati</taxon>
        <taxon>Pseudomonadota</taxon>
        <taxon>Betaproteobacteria</taxon>
        <taxon>Burkholderiales</taxon>
        <taxon>Alcaligenaceae</taxon>
        <taxon>Parvibium</taxon>
    </lineage>
</organism>
<accession>A0A368L0R7</accession>
<sequence length="263" mass="28818">MVQPQSSRDNVTDNAIAVAQSRTKRRQLHRLSVTLLGCPACGGKVSPAAHTCPHCGHPLNPQVTQADQAAQAWAATWALIRRRAAWVATVLALPTLSLPTWVAKLTSPGLAGATELEKLWQVYAITAPLTLAIILLTVLVLKLGSSVLSRFFDNGFPALLCALFVIGGLFAVPPLLLDIVVTKPLVPIWHYAQIAWQHAGSGLSGWLMMPLLFLYLVLHQYWVVYGAWPFLSAFVLGGFLGWAIARITAHHSWLSQRWKRLLD</sequence>
<keyword evidence="1" id="KW-0812">Transmembrane</keyword>
<keyword evidence="1" id="KW-1133">Transmembrane helix</keyword>
<evidence type="ECO:0000313" key="3">
    <source>
        <dbReference type="Proteomes" id="UP000252357"/>
    </source>
</evidence>
<feature type="transmembrane region" description="Helical" evidence="1">
    <location>
        <begin position="196"/>
        <end position="218"/>
    </location>
</feature>
<evidence type="ECO:0000256" key="1">
    <source>
        <dbReference type="SAM" id="Phobius"/>
    </source>
</evidence>
<evidence type="ECO:0000313" key="2">
    <source>
        <dbReference type="EMBL" id="RCS57149.1"/>
    </source>
</evidence>
<dbReference type="Proteomes" id="UP000252357">
    <property type="component" value="Unassembled WGS sequence"/>
</dbReference>
<feature type="transmembrane region" description="Helical" evidence="1">
    <location>
        <begin position="156"/>
        <end position="176"/>
    </location>
</feature>
<comment type="caution">
    <text evidence="2">The sequence shown here is derived from an EMBL/GenBank/DDBJ whole genome shotgun (WGS) entry which is preliminary data.</text>
</comment>
<evidence type="ECO:0008006" key="4">
    <source>
        <dbReference type="Google" id="ProtNLM"/>
    </source>
</evidence>
<protein>
    <recommendedName>
        <fullName evidence="4">Zinc ribbon domain-containing protein</fullName>
    </recommendedName>
</protein>